<evidence type="ECO:0000256" key="3">
    <source>
        <dbReference type="ARBA" id="ARBA00022679"/>
    </source>
</evidence>
<sequence>MEQEKFFLYLMYGMVYILMGVFACGKKEKEVSHIPLVKSLRYLGVFGISHGLSEWVAMVIIIDLYHNQYNYLFLLNQLLKAISFAFLMTFGISLLPKNIKLRFILDKAPFALFIIWLTYIVFSASKNGITYLIAHPKVNVIILRYCMALSGSIISAAALYKSAKWMREISPPEIARRYKRLAYSFLVYGLIDGLLIKEMDFFPANVINNSLISQFGFSIKVVNISIGIVVIYLLTKVMQTFGWEQKEKLKRLQQQKITDEERRKLGLEIHDGIIQNIYAASLKLQYVLENSRLEAKTHELLQEIKVDLGDTIKKTREFISKTTLETVELEDLKGQIERLLKIFNENQSIEFVVKARGDLSASGGLSTRKSSQVYCIVQEAMNNVVKHSRAKHAEVVMDFQFEYLHIKVIDNGIGITVDDLNNKDKFGIQSMKERAQKIDALCNIKKLKQGTEVELIVPYEERNRK</sequence>
<keyword evidence="5" id="KW-0902">Two-component regulatory system</keyword>
<evidence type="ECO:0000259" key="7">
    <source>
        <dbReference type="Pfam" id="PF02518"/>
    </source>
</evidence>
<evidence type="ECO:0000256" key="1">
    <source>
        <dbReference type="ARBA" id="ARBA00000085"/>
    </source>
</evidence>
<dbReference type="GO" id="GO:0016020">
    <property type="term" value="C:membrane"/>
    <property type="evidence" value="ECO:0007669"/>
    <property type="project" value="InterPro"/>
</dbReference>
<feature type="transmembrane region" description="Helical" evidence="6">
    <location>
        <begin position="6"/>
        <end position="24"/>
    </location>
</feature>
<organism evidence="9 10">
    <name type="scientific">Desulfitobacterium dehalogenans</name>
    <dbReference type="NCBI Taxonomy" id="36854"/>
    <lineage>
        <taxon>Bacteria</taxon>
        <taxon>Bacillati</taxon>
        <taxon>Bacillota</taxon>
        <taxon>Clostridia</taxon>
        <taxon>Eubacteriales</taxon>
        <taxon>Desulfitobacteriaceae</taxon>
        <taxon>Desulfitobacterium</taxon>
    </lineage>
</organism>
<evidence type="ECO:0000313" key="9">
    <source>
        <dbReference type="EMBL" id="HHY26465.1"/>
    </source>
</evidence>
<dbReference type="CDD" id="cd16917">
    <property type="entry name" value="HATPase_UhpB-NarQ-NarX-like"/>
    <property type="match status" value="1"/>
</dbReference>
<comment type="catalytic activity">
    <reaction evidence="1">
        <text>ATP + protein L-histidine = ADP + protein N-phospho-L-histidine.</text>
        <dbReference type="EC" id="2.7.13.3"/>
    </reaction>
</comment>
<dbReference type="Gene3D" id="1.20.5.1930">
    <property type="match status" value="1"/>
</dbReference>
<dbReference type="InterPro" id="IPR011712">
    <property type="entry name" value="Sig_transdc_His_kin_sub3_dim/P"/>
</dbReference>
<dbReference type="EC" id="2.7.13.3" evidence="2"/>
<feature type="domain" description="Histidine kinase/HSP90-like ATPase" evidence="7">
    <location>
        <begin position="371"/>
        <end position="459"/>
    </location>
</feature>
<feature type="transmembrane region" description="Helical" evidence="6">
    <location>
        <begin position="104"/>
        <end position="122"/>
    </location>
</feature>
<dbReference type="SUPFAM" id="SSF55874">
    <property type="entry name" value="ATPase domain of HSP90 chaperone/DNA topoisomerase II/histidine kinase"/>
    <property type="match status" value="1"/>
</dbReference>
<dbReference type="AlphaFoldDB" id="A0A7C6Z3V0"/>
<name>A0A7C6Z3V0_9FIRM</name>
<feature type="transmembrane region" description="Helical" evidence="6">
    <location>
        <begin position="181"/>
        <end position="199"/>
    </location>
</feature>
<gene>
    <name evidence="9" type="ORF">GX523_06905</name>
</gene>
<feature type="transmembrane region" description="Helical" evidence="6">
    <location>
        <begin position="211"/>
        <end position="234"/>
    </location>
</feature>
<dbReference type="Pfam" id="PF07730">
    <property type="entry name" value="HisKA_3"/>
    <property type="match status" value="1"/>
</dbReference>
<dbReference type="GO" id="GO:0046983">
    <property type="term" value="F:protein dimerization activity"/>
    <property type="evidence" value="ECO:0007669"/>
    <property type="project" value="InterPro"/>
</dbReference>
<keyword evidence="3" id="KW-0808">Transferase</keyword>
<dbReference type="Pfam" id="PF02518">
    <property type="entry name" value="HATPase_c"/>
    <property type="match status" value="1"/>
</dbReference>
<evidence type="ECO:0000259" key="8">
    <source>
        <dbReference type="Pfam" id="PF07730"/>
    </source>
</evidence>
<feature type="transmembrane region" description="Helical" evidence="6">
    <location>
        <begin position="71"/>
        <end position="92"/>
    </location>
</feature>
<dbReference type="InterPro" id="IPR036890">
    <property type="entry name" value="HATPase_C_sf"/>
</dbReference>
<dbReference type="PANTHER" id="PTHR24421">
    <property type="entry name" value="NITRATE/NITRITE SENSOR PROTEIN NARX-RELATED"/>
    <property type="match status" value="1"/>
</dbReference>
<dbReference type="InterPro" id="IPR003594">
    <property type="entry name" value="HATPase_dom"/>
</dbReference>
<dbReference type="EMBL" id="DUTF01000156">
    <property type="protein sequence ID" value="HHY26465.1"/>
    <property type="molecule type" value="Genomic_DNA"/>
</dbReference>
<dbReference type="Proteomes" id="UP000553059">
    <property type="component" value="Unassembled WGS sequence"/>
</dbReference>
<keyword evidence="6" id="KW-1133">Transmembrane helix</keyword>
<keyword evidence="6" id="KW-0812">Transmembrane</keyword>
<evidence type="ECO:0000256" key="6">
    <source>
        <dbReference type="SAM" id="Phobius"/>
    </source>
</evidence>
<keyword evidence="4" id="KW-0418">Kinase</keyword>
<reference evidence="9 10" key="1">
    <citation type="journal article" date="2020" name="Biotechnol. Biofuels">
        <title>New insights from the biogas microbiome by comprehensive genome-resolved metagenomics of nearly 1600 species originating from multiple anaerobic digesters.</title>
        <authorList>
            <person name="Campanaro S."/>
            <person name="Treu L."/>
            <person name="Rodriguez-R L.M."/>
            <person name="Kovalovszki A."/>
            <person name="Ziels R.M."/>
            <person name="Maus I."/>
            <person name="Zhu X."/>
            <person name="Kougias P.G."/>
            <person name="Basile A."/>
            <person name="Luo G."/>
            <person name="Schluter A."/>
            <person name="Konstantinidis K.T."/>
            <person name="Angelidaki I."/>
        </authorList>
    </citation>
    <scope>NUCLEOTIDE SEQUENCE [LARGE SCALE GENOMIC DNA]</scope>
    <source>
        <strain evidence="9">AS05jafATM_4</strain>
    </source>
</reference>
<proteinExistence type="predicted"/>
<dbReference type="Gene3D" id="3.30.565.10">
    <property type="entry name" value="Histidine kinase-like ATPase, C-terminal domain"/>
    <property type="match status" value="1"/>
</dbReference>
<keyword evidence="6" id="KW-0472">Membrane</keyword>
<evidence type="ECO:0000256" key="4">
    <source>
        <dbReference type="ARBA" id="ARBA00022777"/>
    </source>
</evidence>
<dbReference type="InterPro" id="IPR050482">
    <property type="entry name" value="Sensor_HK_TwoCompSys"/>
</dbReference>
<feature type="transmembrane region" description="Helical" evidence="6">
    <location>
        <begin position="142"/>
        <end position="160"/>
    </location>
</feature>
<accession>A0A7C6Z3V0</accession>
<evidence type="ECO:0000313" key="10">
    <source>
        <dbReference type="Proteomes" id="UP000553059"/>
    </source>
</evidence>
<protein>
    <recommendedName>
        <fullName evidence="2">histidine kinase</fullName>
        <ecNumber evidence="2">2.7.13.3</ecNumber>
    </recommendedName>
</protein>
<evidence type="ECO:0000256" key="2">
    <source>
        <dbReference type="ARBA" id="ARBA00012438"/>
    </source>
</evidence>
<comment type="caution">
    <text evidence="9">The sequence shown here is derived from an EMBL/GenBank/DDBJ whole genome shotgun (WGS) entry which is preliminary data.</text>
</comment>
<feature type="transmembrane region" description="Helical" evidence="6">
    <location>
        <begin position="45"/>
        <end position="65"/>
    </location>
</feature>
<feature type="domain" description="Signal transduction histidine kinase subgroup 3 dimerisation and phosphoacceptor" evidence="8">
    <location>
        <begin position="261"/>
        <end position="320"/>
    </location>
</feature>
<dbReference type="PROSITE" id="PS51257">
    <property type="entry name" value="PROKAR_LIPOPROTEIN"/>
    <property type="match status" value="1"/>
</dbReference>
<evidence type="ECO:0000256" key="5">
    <source>
        <dbReference type="ARBA" id="ARBA00023012"/>
    </source>
</evidence>
<dbReference type="GO" id="GO:0000155">
    <property type="term" value="F:phosphorelay sensor kinase activity"/>
    <property type="evidence" value="ECO:0007669"/>
    <property type="project" value="InterPro"/>
</dbReference>